<evidence type="ECO:0000313" key="3">
    <source>
        <dbReference type="Proteomes" id="UP000501408"/>
    </source>
</evidence>
<evidence type="ECO:0000313" key="2">
    <source>
        <dbReference type="EMBL" id="QIR05943.1"/>
    </source>
</evidence>
<name>A0ABX6K305_SALCS</name>
<evidence type="ECO:0000256" key="1">
    <source>
        <dbReference type="SAM" id="SignalP"/>
    </source>
</evidence>
<keyword evidence="3" id="KW-1185">Reference proteome</keyword>
<organism evidence="2 3">
    <name type="scientific">Salinivibrio costicola</name>
    <name type="common">Vibrio costicola</name>
    <dbReference type="NCBI Taxonomy" id="51367"/>
    <lineage>
        <taxon>Bacteria</taxon>
        <taxon>Pseudomonadati</taxon>
        <taxon>Pseudomonadota</taxon>
        <taxon>Gammaproteobacteria</taxon>
        <taxon>Vibrionales</taxon>
        <taxon>Vibrionaceae</taxon>
        <taxon>Salinivibrio</taxon>
    </lineage>
</organism>
<dbReference type="InterPro" id="IPR021323">
    <property type="entry name" value="DUF2927"/>
</dbReference>
<keyword evidence="1" id="KW-0732">Signal</keyword>
<protein>
    <submittedName>
        <fullName evidence="2">DUF2927 domain-containing protein</fullName>
    </submittedName>
</protein>
<reference evidence="2 3" key="1">
    <citation type="submission" date="2020-03" db="EMBL/GenBank/DDBJ databases">
        <title>Genome mining reveals the biosynthetic pathways of PHA and ectoines of the halophilic strain Salinivibrio costicola M318 isolated from fermented shrimp paste.</title>
        <authorList>
            <person name="Doan T.V."/>
            <person name="Tran L.T."/>
            <person name="Trieu T.A."/>
            <person name="Nguyen Q.V."/>
            <person name="Quach T.N."/>
            <person name="Phi T.Q."/>
            <person name="Kumar S."/>
        </authorList>
    </citation>
    <scope>NUCLEOTIDE SEQUENCE [LARGE SCALE GENOMIC DNA]</scope>
    <source>
        <strain evidence="2 3">M318</strain>
    </source>
</reference>
<dbReference type="EMBL" id="CP050266">
    <property type="protein sequence ID" value="QIR05943.1"/>
    <property type="molecule type" value="Genomic_DNA"/>
</dbReference>
<sequence>MFKGRVSIGLIVWLVSFSTLAVEQPWQQPSYIQDAFYRIALKSEYVEGEHGVRKWKEPVRYTVSHVVSDSELHDKLVRYHLDHLQSLTGINFIPASHPKAANLTIVFTNHQRFLDDARQYFKTNDVTPLRKAVCAANFAVDKNGWIRRAAVVIPVDLARSKGKLVACVVEELTQIMGLPNDDDNVFPSIFNDRTPEQLLTGLDGLLLRLLYLPDIQAGQNWRQVEPIIAPVIESWARDGTIAQAHRAVRTGELYRLLGW</sequence>
<feature type="chain" id="PRO_5046286437" evidence="1">
    <location>
        <begin position="22"/>
        <end position="259"/>
    </location>
</feature>
<dbReference type="Pfam" id="PF11150">
    <property type="entry name" value="DUF2927"/>
    <property type="match status" value="1"/>
</dbReference>
<dbReference type="Proteomes" id="UP000501408">
    <property type="component" value="Chromosome 1"/>
</dbReference>
<accession>A0ABX6K305</accession>
<feature type="signal peptide" evidence="1">
    <location>
        <begin position="1"/>
        <end position="21"/>
    </location>
</feature>
<dbReference type="RefSeq" id="WP_167314272.1">
    <property type="nucleotide sequence ID" value="NZ_CP050266.1"/>
</dbReference>
<gene>
    <name evidence="2" type="ORF">HBA18_05900</name>
</gene>
<proteinExistence type="predicted"/>